<feature type="compositionally biased region" description="Basic and acidic residues" evidence="1">
    <location>
        <begin position="891"/>
        <end position="900"/>
    </location>
</feature>
<dbReference type="PANTHER" id="PTHR15109:SF4">
    <property type="entry name" value="FAM193 C-TERMINAL DOMAIN-CONTAINING PROTEIN"/>
    <property type="match status" value="1"/>
</dbReference>
<feature type="compositionally biased region" description="Basic and acidic residues" evidence="1">
    <location>
        <begin position="591"/>
        <end position="601"/>
    </location>
</feature>
<feature type="compositionally biased region" description="Basic residues" evidence="1">
    <location>
        <begin position="149"/>
        <end position="163"/>
    </location>
</feature>
<reference evidence="2 3" key="1">
    <citation type="journal article" date="2015" name="Nat. Commun.">
        <title>Outbred genome sequencing and CRISPR/Cas9 gene editing in butterflies.</title>
        <authorList>
            <person name="Li X."/>
            <person name="Fan D."/>
            <person name="Zhang W."/>
            <person name="Liu G."/>
            <person name="Zhang L."/>
            <person name="Zhao L."/>
            <person name="Fang X."/>
            <person name="Chen L."/>
            <person name="Dong Y."/>
            <person name="Chen Y."/>
            <person name="Ding Y."/>
            <person name="Zhao R."/>
            <person name="Feng M."/>
            <person name="Zhu Y."/>
            <person name="Feng Y."/>
            <person name="Jiang X."/>
            <person name="Zhu D."/>
            <person name="Xiang H."/>
            <person name="Feng X."/>
            <person name="Li S."/>
            <person name="Wang J."/>
            <person name="Zhang G."/>
            <person name="Kronforst M.R."/>
            <person name="Wang W."/>
        </authorList>
    </citation>
    <scope>NUCLEOTIDE SEQUENCE [LARGE SCALE GENOMIC DNA]</scope>
    <source>
        <strain evidence="2">Ya'a_city_454_Pm</strain>
        <tissue evidence="2">Whole body</tissue>
    </source>
</reference>
<feature type="region of interest" description="Disordered" evidence="1">
    <location>
        <begin position="86"/>
        <end position="122"/>
    </location>
</feature>
<dbReference type="EMBL" id="KQ460736">
    <property type="protein sequence ID" value="KPJ12607.1"/>
    <property type="molecule type" value="Genomic_DNA"/>
</dbReference>
<feature type="region of interest" description="Disordered" evidence="1">
    <location>
        <begin position="1"/>
        <end position="48"/>
    </location>
</feature>
<evidence type="ECO:0000256" key="1">
    <source>
        <dbReference type="SAM" id="MobiDB-lite"/>
    </source>
</evidence>
<dbReference type="STRING" id="76193.A0A0N1IDI3"/>
<feature type="compositionally biased region" description="Pro residues" evidence="1">
    <location>
        <begin position="1"/>
        <end position="10"/>
    </location>
</feature>
<feature type="compositionally biased region" description="Basic and acidic residues" evidence="1">
    <location>
        <begin position="302"/>
        <end position="329"/>
    </location>
</feature>
<feature type="region of interest" description="Disordered" evidence="1">
    <location>
        <begin position="560"/>
        <end position="601"/>
    </location>
</feature>
<feature type="compositionally biased region" description="Basic residues" evidence="1">
    <location>
        <begin position="581"/>
        <end position="590"/>
    </location>
</feature>
<protein>
    <submittedName>
        <fullName evidence="2">Uncharacterized protein</fullName>
    </submittedName>
</protein>
<dbReference type="InParanoid" id="A0A0N1IDI3"/>
<dbReference type="AlphaFoldDB" id="A0A0N1IDI3"/>
<evidence type="ECO:0000313" key="2">
    <source>
        <dbReference type="EMBL" id="KPJ12607.1"/>
    </source>
</evidence>
<sequence>MPELQQPPPSPEKKPEPIYDLPIHNKPTLTPQQQELIRQQQLQQQHQQHQRQLLSQQQQQMHQQQLQQHQQLKQIQQQQQQHLQQQMQQRQGRQQQQRATVSLSSRDTSVFSTSSGCSGGSFWRCGRAEDPRDLDALLQYIEGPQRHVDRGKKKAKKQRQRAKKVTEDKQKLNPAVQAKVQLLTEQLTQINTFISTTTEDVPDQQLDLQLRNFQKLKEVAKALGGGDGCGVVRVRRAGSDGVTLSVDGRDDVPLSHLLQATNTQLADEKPRDETTPQTKDQPQRKQTWEQALAHINQIAKGTNKEKKKQKETQAVKAEVKTKEQKKTQSEPEPTALSKKQRKLLAKQQAEEEEKKKQQQQAEAKKKEKKAEPPKPEPVSKKVEKKPTASEIKAEEKAKKKECKKQEKMEKKGKEKQEKTAQPVKQKQPQPPAQKKEKEKKKEQEPTAKQQAIQKSKVVTPDTTLEVVNNKSPCPSETEKPASCSIMEQLSSGVQVADLKLPPGITLTRVQPNEKKDTPPPLNSVPLWRCSELTAQPTPPPRPPPLINADPAHAVFTTHMPEPPKTIIVPDPPPAPQNNAGKSKKSKKKGKKSTDNEIKQDGAKMVTLRNPMFHPNLPTVQITNAPPKKTEIRIPEPIPMPPTACQATITPTSNGMYTIRNPLMSIMHQQSLMGIRNPVPQNNHTLFTQPPYTYVNPNVYNPVQNQNQYVMEPSRNSPKNQENDLNNRILNLASFTKKSDEGYSLFSTPEDTNQRSFLSPVYYEEKSKPVVSPNPIGTRPNTDRTFENESLFANPIQRPEPIGTPRNDDFKGSLYTPFGQEDRNVFRSALFSDNSVASSNVLNTQDVGVPHLSNGDSLPYFQRLRVGSKLNSEVTIHHVTESKFYKQDGPQDEVRGDESLFSRRSPPAWPDTLYAHNHTGISSPISQGECDNGAISPSPPNDDGPGAIGEGAPHSRHESSVFLPDRTITNLSALEAAEREIESFKRFDFYFEPPQHKPRVALDVNALRPGHK</sequence>
<gene>
    <name evidence="2" type="ORF">RR48_02240</name>
</gene>
<dbReference type="Proteomes" id="UP000053240">
    <property type="component" value="Unassembled WGS sequence"/>
</dbReference>
<feature type="region of interest" description="Disordered" evidence="1">
    <location>
        <begin position="886"/>
        <end position="905"/>
    </location>
</feature>
<evidence type="ECO:0000313" key="3">
    <source>
        <dbReference type="Proteomes" id="UP000053240"/>
    </source>
</evidence>
<feature type="region of interest" description="Disordered" evidence="1">
    <location>
        <begin position="910"/>
        <end position="959"/>
    </location>
</feature>
<dbReference type="InterPro" id="IPR029717">
    <property type="entry name" value="FAM193"/>
</dbReference>
<feature type="compositionally biased region" description="Polar residues" evidence="1">
    <location>
        <begin position="460"/>
        <end position="474"/>
    </location>
</feature>
<feature type="compositionally biased region" description="Low complexity" evidence="1">
    <location>
        <begin position="32"/>
        <end position="48"/>
    </location>
</feature>
<name>A0A0N1IDI3_PAPMA</name>
<accession>A0A0N1IDI3</accession>
<proteinExistence type="predicted"/>
<feature type="compositionally biased region" description="Basic and acidic residues" evidence="1">
    <location>
        <begin position="433"/>
        <end position="445"/>
    </location>
</feature>
<dbReference type="PANTHER" id="PTHR15109">
    <property type="entry name" value="AGAP004327-PA"/>
    <property type="match status" value="1"/>
</dbReference>
<keyword evidence="3" id="KW-1185">Reference proteome</keyword>
<feature type="region of interest" description="Disordered" evidence="1">
    <location>
        <begin position="145"/>
        <end position="170"/>
    </location>
</feature>
<feature type="compositionally biased region" description="Basic and acidic residues" evidence="1">
    <location>
        <begin position="348"/>
        <end position="418"/>
    </location>
</feature>
<feature type="region of interest" description="Disordered" evidence="1">
    <location>
        <begin position="262"/>
        <end position="482"/>
    </location>
</feature>
<organism evidence="2 3">
    <name type="scientific">Papilio machaon</name>
    <name type="common">Old World swallowtail butterfly</name>
    <dbReference type="NCBI Taxonomy" id="76193"/>
    <lineage>
        <taxon>Eukaryota</taxon>
        <taxon>Metazoa</taxon>
        <taxon>Ecdysozoa</taxon>
        <taxon>Arthropoda</taxon>
        <taxon>Hexapoda</taxon>
        <taxon>Insecta</taxon>
        <taxon>Pterygota</taxon>
        <taxon>Neoptera</taxon>
        <taxon>Endopterygota</taxon>
        <taxon>Lepidoptera</taxon>
        <taxon>Glossata</taxon>
        <taxon>Ditrysia</taxon>
        <taxon>Papilionoidea</taxon>
        <taxon>Papilionidae</taxon>
        <taxon>Papilioninae</taxon>
        <taxon>Papilio</taxon>
    </lineage>
</organism>